<evidence type="ECO:0000256" key="1">
    <source>
        <dbReference type="SAM" id="Coils"/>
    </source>
</evidence>
<proteinExistence type="predicted"/>
<feature type="coiled-coil region" evidence="1">
    <location>
        <begin position="58"/>
        <end position="113"/>
    </location>
</feature>
<name>A0AAD5MSH5_PARTN</name>
<organism evidence="2 3">
    <name type="scientific">Parelaphostrongylus tenuis</name>
    <name type="common">Meningeal worm</name>
    <dbReference type="NCBI Taxonomy" id="148309"/>
    <lineage>
        <taxon>Eukaryota</taxon>
        <taxon>Metazoa</taxon>
        <taxon>Ecdysozoa</taxon>
        <taxon>Nematoda</taxon>
        <taxon>Chromadorea</taxon>
        <taxon>Rhabditida</taxon>
        <taxon>Rhabditina</taxon>
        <taxon>Rhabditomorpha</taxon>
        <taxon>Strongyloidea</taxon>
        <taxon>Metastrongylidae</taxon>
        <taxon>Parelaphostrongylus</taxon>
    </lineage>
</organism>
<evidence type="ECO:0000313" key="2">
    <source>
        <dbReference type="EMBL" id="KAJ1352894.1"/>
    </source>
</evidence>
<comment type="caution">
    <text evidence="2">The sequence shown here is derived from an EMBL/GenBank/DDBJ whole genome shotgun (WGS) entry which is preliminary data.</text>
</comment>
<sequence>MSPALSSSQAVLTRASNQLAKDLDSNEAIIKDILGLSEERRESKEDINTLRVKVRRSINELDFRMNNVQAALDKYNAAVDQLGASAASDRTEMDKVEEVIEKTLDLLDRAQDQKISLIHCYDEVDHSQAKFT</sequence>
<dbReference type="EMBL" id="JAHQIW010001558">
    <property type="protein sequence ID" value="KAJ1352894.1"/>
    <property type="molecule type" value="Genomic_DNA"/>
</dbReference>
<accession>A0AAD5MSH5</accession>
<keyword evidence="1" id="KW-0175">Coiled coil</keyword>
<protein>
    <submittedName>
        <fullName evidence="2">Uncharacterized protein</fullName>
    </submittedName>
</protein>
<gene>
    <name evidence="2" type="ORF">KIN20_009394</name>
</gene>
<keyword evidence="3" id="KW-1185">Reference proteome</keyword>
<evidence type="ECO:0000313" key="3">
    <source>
        <dbReference type="Proteomes" id="UP001196413"/>
    </source>
</evidence>
<reference evidence="2" key="1">
    <citation type="submission" date="2021-06" db="EMBL/GenBank/DDBJ databases">
        <title>Parelaphostrongylus tenuis whole genome reference sequence.</title>
        <authorList>
            <person name="Garwood T.J."/>
            <person name="Larsen P.A."/>
            <person name="Fountain-Jones N.M."/>
            <person name="Garbe J.R."/>
            <person name="Macchietto M.G."/>
            <person name="Kania S.A."/>
            <person name="Gerhold R.W."/>
            <person name="Richards J.E."/>
            <person name="Wolf T.M."/>
        </authorList>
    </citation>
    <scope>NUCLEOTIDE SEQUENCE</scope>
    <source>
        <strain evidence="2">MNPRO001-30</strain>
        <tissue evidence="2">Meninges</tissue>
    </source>
</reference>
<dbReference type="AlphaFoldDB" id="A0AAD5MSH5"/>
<dbReference type="Proteomes" id="UP001196413">
    <property type="component" value="Unassembled WGS sequence"/>
</dbReference>